<dbReference type="RefSeq" id="WP_088571604.1">
    <property type="nucleotide sequence ID" value="NZ_FYEK01000035.1"/>
</dbReference>
<evidence type="ECO:0000313" key="1">
    <source>
        <dbReference type="EMBL" id="SNB67957.1"/>
    </source>
</evidence>
<sequence length="210" mass="23676">MADPLPRLIALDWETLWAPYEEEAYRRILERLRPGECILEIGAGDLRLALRMVEAGARVIAVERQWAVLARGLQALGLSPGILRWERPIPLREGRLLVVWADARTWPFPPVDTAVLLMRHCASFPLYIRKLRAVGCRRLFTNARWRIGVEEIDLGPARSFEEIPPGWYACRCGAVGFREGPPEAIDAAALERVWEVETCPACQPLTVEGA</sequence>
<dbReference type="AlphaFoldDB" id="A0A212R723"/>
<organism evidence="1 2">
    <name type="scientific">Thermoflexus hugenholtzii JAD2</name>
    <dbReference type="NCBI Taxonomy" id="877466"/>
    <lineage>
        <taxon>Bacteria</taxon>
        <taxon>Bacillati</taxon>
        <taxon>Chloroflexota</taxon>
        <taxon>Thermoflexia</taxon>
        <taxon>Thermoflexales</taxon>
        <taxon>Thermoflexaceae</taxon>
        <taxon>Thermoflexus</taxon>
    </lineage>
</organism>
<dbReference type="OrthoDB" id="162340at2"/>
<keyword evidence="2" id="KW-1185">Reference proteome</keyword>
<dbReference type="SUPFAM" id="SSF53335">
    <property type="entry name" value="S-adenosyl-L-methionine-dependent methyltransferases"/>
    <property type="match status" value="1"/>
</dbReference>
<reference evidence="2" key="1">
    <citation type="submission" date="2017-06" db="EMBL/GenBank/DDBJ databases">
        <authorList>
            <person name="Varghese N."/>
            <person name="Submissions S."/>
        </authorList>
    </citation>
    <scope>NUCLEOTIDE SEQUENCE [LARGE SCALE GENOMIC DNA]</scope>
    <source>
        <strain evidence="2">JAD2</strain>
    </source>
</reference>
<dbReference type="InParanoid" id="A0A212R723"/>
<proteinExistence type="predicted"/>
<dbReference type="Gene3D" id="3.40.50.150">
    <property type="entry name" value="Vaccinia Virus protein VP39"/>
    <property type="match status" value="1"/>
</dbReference>
<accession>A0A212R723</accession>
<gene>
    <name evidence="1" type="ORF">SAMN02746019_00002170</name>
</gene>
<protein>
    <submittedName>
        <fullName evidence="1">Uncharacterized protein</fullName>
    </submittedName>
</protein>
<evidence type="ECO:0000313" key="2">
    <source>
        <dbReference type="Proteomes" id="UP000197025"/>
    </source>
</evidence>
<dbReference type="Proteomes" id="UP000197025">
    <property type="component" value="Unassembled WGS sequence"/>
</dbReference>
<dbReference type="EMBL" id="FYEK01000035">
    <property type="protein sequence ID" value="SNB67957.1"/>
    <property type="molecule type" value="Genomic_DNA"/>
</dbReference>
<name>A0A212R723_9CHLR</name>
<dbReference type="InterPro" id="IPR029063">
    <property type="entry name" value="SAM-dependent_MTases_sf"/>
</dbReference>